<evidence type="ECO:0000313" key="1">
    <source>
        <dbReference type="EMBL" id="CAI9926075.1"/>
    </source>
</evidence>
<dbReference type="EMBL" id="CAXDID020000623">
    <property type="protein sequence ID" value="CAL6106978.1"/>
    <property type="molecule type" value="Genomic_DNA"/>
</dbReference>
<protein>
    <submittedName>
        <fullName evidence="2">Hypothetical_protein</fullName>
    </submittedName>
</protein>
<keyword evidence="3" id="KW-1185">Reference proteome</keyword>
<reference evidence="2 3" key="2">
    <citation type="submission" date="2024-07" db="EMBL/GenBank/DDBJ databases">
        <authorList>
            <person name="Akdeniz Z."/>
        </authorList>
    </citation>
    <scope>NUCLEOTIDE SEQUENCE [LARGE SCALE GENOMIC DNA]</scope>
</reference>
<comment type="caution">
    <text evidence="1">The sequence shown here is derived from an EMBL/GenBank/DDBJ whole genome shotgun (WGS) entry which is preliminary data.</text>
</comment>
<dbReference type="EMBL" id="CATOUU010000358">
    <property type="protein sequence ID" value="CAI9926075.1"/>
    <property type="molecule type" value="Genomic_DNA"/>
</dbReference>
<organism evidence="1">
    <name type="scientific">Hexamita inflata</name>
    <dbReference type="NCBI Taxonomy" id="28002"/>
    <lineage>
        <taxon>Eukaryota</taxon>
        <taxon>Metamonada</taxon>
        <taxon>Diplomonadida</taxon>
        <taxon>Hexamitidae</taxon>
        <taxon>Hexamitinae</taxon>
        <taxon>Hexamita</taxon>
    </lineage>
</organism>
<accession>A0AA86NTY4</accession>
<dbReference type="Proteomes" id="UP001642409">
    <property type="component" value="Unassembled WGS sequence"/>
</dbReference>
<name>A0AA86NTY4_9EUKA</name>
<dbReference type="AlphaFoldDB" id="A0AA86NTY4"/>
<sequence length="162" mass="18816">MIYFMVTCYLCYILSHFDDDSSLNVPSELFISFKNIVLVDQITVFVNELVIIFLNLPVFVQNWLLCQVNDRFRFLLALFNFISGVQNDQNANYSQNGHKIASSFWPYQMHRSRSRGRQCTYTVCLQYARSDRTLEHNASSSERGPLRRCVGTCSTHTDSRCS</sequence>
<evidence type="ECO:0000313" key="2">
    <source>
        <dbReference type="EMBL" id="CAL6106978.1"/>
    </source>
</evidence>
<gene>
    <name evidence="1" type="ORF">HINF_LOCUS13720</name>
    <name evidence="2" type="ORF">HINF_LOCUS74141</name>
</gene>
<reference evidence="1" key="1">
    <citation type="submission" date="2023-06" db="EMBL/GenBank/DDBJ databases">
        <authorList>
            <person name="Kurt Z."/>
        </authorList>
    </citation>
    <scope>NUCLEOTIDE SEQUENCE</scope>
</reference>
<evidence type="ECO:0000313" key="3">
    <source>
        <dbReference type="Proteomes" id="UP001642409"/>
    </source>
</evidence>
<proteinExistence type="predicted"/>